<dbReference type="Proteomes" id="UP001589645">
    <property type="component" value="Unassembled WGS sequence"/>
</dbReference>
<keyword evidence="1 4" id="KW-0378">Hydrolase</keyword>
<evidence type="ECO:0000313" key="6">
    <source>
        <dbReference type="EMBL" id="MFB9134499.1"/>
    </source>
</evidence>
<evidence type="ECO:0000256" key="4">
    <source>
        <dbReference type="PROSITE-ProRule" id="PRU01161"/>
    </source>
</evidence>
<dbReference type="EMBL" id="JBHMEP010000001">
    <property type="protein sequence ID" value="MFB9134499.1"/>
    <property type="molecule type" value="Genomic_DNA"/>
</dbReference>
<dbReference type="PANTHER" id="PTHR14226">
    <property type="entry name" value="NEUROPATHY TARGET ESTERASE/SWISS CHEESE D.MELANOGASTER"/>
    <property type="match status" value="1"/>
</dbReference>
<proteinExistence type="predicted"/>
<feature type="short sequence motif" description="GXGXXG" evidence="4">
    <location>
        <begin position="55"/>
        <end position="60"/>
    </location>
</feature>
<organism evidence="6 7">
    <name type="scientific">Vibrio olivae</name>
    <dbReference type="NCBI Taxonomy" id="1243002"/>
    <lineage>
        <taxon>Bacteria</taxon>
        <taxon>Pseudomonadati</taxon>
        <taxon>Pseudomonadota</taxon>
        <taxon>Gammaproteobacteria</taxon>
        <taxon>Vibrionales</taxon>
        <taxon>Vibrionaceae</taxon>
        <taxon>Vibrio</taxon>
    </lineage>
</organism>
<feature type="short sequence motif" description="GXSXG" evidence="4">
    <location>
        <begin position="82"/>
        <end position="86"/>
    </location>
</feature>
<dbReference type="RefSeq" id="WP_390190429.1">
    <property type="nucleotide sequence ID" value="NZ_JBHMEP010000001.1"/>
</dbReference>
<keyword evidence="3 4" id="KW-0443">Lipid metabolism</keyword>
<dbReference type="PROSITE" id="PS51635">
    <property type="entry name" value="PNPLA"/>
    <property type="match status" value="1"/>
</dbReference>
<gene>
    <name evidence="6" type="ORF">ACFFUV_05870</name>
</gene>
<evidence type="ECO:0000256" key="1">
    <source>
        <dbReference type="ARBA" id="ARBA00022801"/>
    </source>
</evidence>
<keyword evidence="7" id="KW-1185">Reference proteome</keyword>
<dbReference type="InterPro" id="IPR016035">
    <property type="entry name" value="Acyl_Trfase/lysoPLipase"/>
</dbReference>
<evidence type="ECO:0000259" key="5">
    <source>
        <dbReference type="PROSITE" id="PS51635"/>
    </source>
</evidence>
<evidence type="ECO:0000256" key="2">
    <source>
        <dbReference type="ARBA" id="ARBA00022963"/>
    </source>
</evidence>
<sequence length="306" mass="32638">MFKIMTLLILFASIVGCSSKVNNTYNDLVSPDLTKTKRQAEYKTSAPTLGIAFGGGGVRGFMHLGVIKALKEANIHANVVTGVSAGSIAAVFYASGMDYQHLENTINNVEMSDVLDITLSSRGFIDGARLSDWINSQVKQSDLTQMPIPIGLVATNLSQQKSMLITKGNPGHAVQASSSIPGAFIPVENQGNVLVDGGLLDVVPVNYTRELGADVVIGVDIYCGNQAAPSIDQSGMQITFSSFRMLTCKLSEADLNSADILIQPNFDLQSDSEEEKQAAINAGYMAAKAVLPKIRHALLSQKISEL</sequence>
<dbReference type="InterPro" id="IPR002641">
    <property type="entry name" value="PNPLA_dom"/>
</dbReference>
<dbReference type="Gene3D" id="3.40.1090.10">
    <property type="entry name" value="Cytosolic phospholipase A2 catalytic domain"/>
    <property type="match status" value="2"/>
</dbReference>
<dbReference type="InterPro" id="IPR050301">
    <property type="entry name" value="NTE"/>
</dbReference>
<name>A0ABV5HJT9_9VIBR</name>
<reference evidence="6 7" key="1">
    <citation type="submission" date="2024-09" db="EMBL/GenBank/DDBJ databases">
        <authorList>
            <person name="Sun Q."/>
            <person name="Mori K."/>
        </authorList>
    </citation>
    <scope>NUCLEOTIDE SEQUENCE [LARGE SCALE GENOMIC DNA]</scope>
    <source>
        <strain evidence="6 7">CECT 8064</strain>
    </source>
</reference>
<evidence type="ECO:0000313" key="7">
    <source>
        <dbReference type="Proteomes" id="UP001589645"/>
    </source>
</evidence>
<feature type="active site" description="Nucleophile" evidence="4">
    <location>
        <position position="84"/>
    </location>
</feature>
<dbReference type="Pfam" id="PF01734">
    <property type="entry name" value="Patatin"/>
    <property type="match status" value="1"/>
</dbReference>
<feature type="short sequence motif" description="DGA/G" evidence="4">
    <location>
        <begin position="196"/>
        <end position="198"/>
    </location>
</feature>
<feature type="active site" description="Proton acceptor" evidence="4">
    <location>
        <position position="196"/>
    </location>
</feature>
<comment type="caution">
    <text evidence="6">The sequence shown here is derived from an EMBL/GenBank/DDBJ whole genome shotgun (WGS) entry which is preliminary data.</text>
</comment>
<keyword evidence="2 4" id="KW-0442">Lipid degradation</keyword>
<feature type="domain" description="PNPLA" evidence="5">
    <location>
        <begin position="51"/>
        <end position="209"/>
    </location>
</feature>
<accession>A0ABV5HJT9</accession>
<protein>
    <submittedName>
        <fullName evidence="6">Patatin-like phospholipase family protein</fullName>
    </submittedName>
</protein>
<dbReference type="PANTHER" id="PTHR14226:SF76">
    <property type="entry name" value="NTE FAMILY PROTEIN RSSA"/>
    <property type="match status" value="1"/>
</dbReference>
<evidence type="ECO:0000256" key="3">
    <source>
        <dbReference type="ARBA" id="ARBA00023098"/>
    </source>
</evidence>
<dbReference type="SUPFAM" id="SSF52151">
    <property type="entry name" value="FabD/lysophospholipase-like"/>
    <property type="match status" value="1"/>
</dbReference>
<dbReference type="PROSITE" id="PS51257">
    <property type="entry name" value="PROKAR_LIPOPROTEIN"/>
    <property type="match status" value="1"/>
</dbReference>